<dbReference type="Proteomes" id="UP000789525">
    <property type="component" value="Unassembled WGS sequence"/>
</dbReference>
<dbReference type="EMBL" id="CAJVPT010001777">
    <property type="protein sequence ID" value="CAG8468786.1"/>
    <property type="molecule type" value="Genomic_DNA"/>
</dbReference>
<name>A0ACA9KE66_9GLOM</name>
<proteinExistence type="predicted"/>
<evidence type="ECO:0000313" key="2">
    <source>
        <dbReference type="Proteomes" id="UP000789525"/>
    </source>
</evidence>
<keyword evidence="2" id="KW-1185">Reference proteome</keyword>
<sequence>MAAASISRSFTRNWYRAEIVPLCTIVVLAGFSVGAQKHLMWYGI</sequence>
<gene>
    <name evidence="1" type="ORF">ACOLOM_LOCUS1497</name>
</gene>
<comment type="caution">
    <text evidence="1">The sequence shown here is derived from an EMBL/GenBank/DDBJ whole genome shotgun (WGS) entry which is preliminary data.</text>
</comment>
<protein>
    <submittedName>
        <fullName evidence="1">4806_t:CDS:1</fullName>
    </submittedName>
</protein>
<organism evidence="1 2">
    <name type="scientific">Acaulospora colombiana</name>
    <dbReference type="NCBI Taxonomy" id="27376"/>
    <lineage>
        <taxon>Eukaryota</taxon>
        <taxon>Fungi</taxon>
        <taxon>Fungi incertae sedis</taxon>
        <taxon>Mucoromycota</taxon>
        <taxon>Glomeromycotina</taxon>
        <taxon>Glomeromycetes</taxon>
        <taxon>Diversisporales</taxon>
        <taxon>Acaulosporaceae</taxon>
        <taxon>Acaulospora</taxon>
    </lineage>
</organism>
<accession>A0ACA9KE66</accession>
<feature type="non-terminal residue" evidence="1">
    <location>
        <position position="1"/>
    </location>
</feature>
<reference evidence="1" key="1">
    <citation type="submission" date="2021-06" db="EMBL/GenBank/DDBJ databases">
        <authorList>
            <person name="Kallberg Y."/>
            <person name="Tangrot J."/>
            <person name="Rosling A."/>
        </authorList>
    </citation>
    <scope>NUCLEOTIDE SEQUENCE</scope>
    <source>
        <strain evidence="1">CL356</strain>
    </source>
</reference>
<evidence type="ECO:0000313" key="1">
    <source>
        <dbReference type="EMBL" id="CAG8468786.1"/>
    </source>
</evidence>
<feature type="non-terminal residue" evidence="1">
    <location>
        <position position="44"/>
    </location>
</feature>